<organism evidence="2 3">
    <name type="scientific">Fusobacterium ulcerans</name>
    <dbReference type="NCBI Taxonomy" id="861"/>
    <lineage>
        <taxon>Bacteria</taxon>
        <taxon>Fusobacteriati</taxon>
        <taxon>Fusobacteriota</taxon>
        <taxon>Fusobacteriia</taxon>
        <taxon>Fusobacteriales</taxon>
        <taxon>Fusobacteriaceae</taxon>
        <taxon>Fusobacterium</taxon>
    </lineage>
</organism>
<evidence type="ECO:0008006" key="4">
    <source>
        <dbReference type="Google" id="ProtNLM"/>
    </source>
</evidence>
<feature type="chain" id="PRO_5043589735" description="Porin" evidence="1">
    <location>
        <begin position="20"/>
        <end position="361"/>
    </location>
</feature>
<evidence type="ECO:0000313" key="3">
    <source>
        <dbReference type="Proteomes" id="UP000249008"/>
    </source>
</evidence>
<evidence type="ECO:0000256" key="1">
    <source>
        <dbReference type="SAM" id="SignalP"/>
    </source>
</evidence>
<dbReference type="Proteomes" id="UP000249008">
    <property type="component" value="Chromosome 1"/>
</dbReference>
<name>A0AAX2JCV5_9FUSO</name>
<accession>A0AAX2JCV5</accession>
<protein>
    <recommendedName>
        <fullName evidence="4">Porin</fullName>
    </recommendedName>
</protein>
<feature type="signal peptide" evidence="1">
    <location>
        <begin position="1"/>
        <end position="19"/>
    </location>
</feature>
<dbReference type="EMBL" id="LS483487">
    <property type="protein sequence ID" value="SQJ10795.1"/>
    <property type="molecule type" value="Genomic_DNA"/>
</dbReference>
<keyword evidence="1" id="KW-0732">Signal</keyword>
<reference evidence="2 3" key="1">
    <citation type="submission" date="2018-06" db="EMBL/GenBank/DDBJ databases">
        <authorList>
            <consortium name="Pathogen Informatics"/>
            <person name="Doyle S."/>
        </authorList>
    </citation>
    <scope>NUCLEOTIDE SEQUENCE [LARGE SCALE GENOMIC DNA]</scope>
    <source>
        <strain evidence="2 3">NCTC12112</strain>
    </source>
</reference>
<gene>
    <name evidence="2" type="ORF">NCTC12112_02487</name>
</gene>
<dbReference type="GeneID" id="78453767"/>
<evidence type="ECO:0000313" key="2">
    <source>
        <dbReference type="EMBL" id="SQJ10795.1"/>
    </source>
</evidence>
<dbReference type="AlphaFoldDB" id="A0AAX2JCV5"/>
<dbReference type="RefSeq" id="WP_005981000.1">
    <property type="nucleotide sequence ID" value="NZ_CABKNW010000005.1"/>
</dbReference>
<dbReference type="KEGG" id="ful:C4N20_03020"/>
<proteinExistence type="predicted"/>
<sequence>MRKLALLLGSLLVVASASAKEVVPAPVVVEEAPVQVIEKEVIVYRDKEEGFRPNGYVDLSLKFMGKTENHDYADWHTRQDYSQTQLVGNLNMTENQSLYFRVRTRHDWNASETEKNDMGTQTRLRYAYDHGYLGDSKVNFNSRVWYEDGYTGTQKIQYFAAFNFVEYMFSNDYIKTTDFTVAPRYTYEWSSNNDAYVNRFGLYVNIEHQLPWGFSTQLEIDGLEYNMYGQDQRVGTKKNDTVDDDFRIQVGAYLYHGMNLYANDKVSVDWKSAGGYDTYEWHSEDIYGYALDARDEATRYDDANYEAYIDTTVTVSYQATPSVKVYGYVGGEYRNWTNTTENTASNWRWQPYVGAGFRTSF</sequence>